<dbReference type="Gene3D" id="3.20.20.70">
    <property type="entry name" value="Aldolase class I"/>
    <property type="match status" value="1"/>
</dbReference>
<keyword evidence="3" id="KW-0732">Signal</keyword>
<sequence>MYAFISTALILATASSAKPLQQRADITQFPKGSSWDIVLKNEGYTLNDFQNIAQEVIDIDLYDNTANDADFIQKLADKKKVICYFSAGSREDWRDDANDFKWPNDYGKNMTGTEPGETWPGENWLNVTSKNVRDIMTKRVLYAKEKGCNAIDPDNVDGFAPTTTNGPHQDGYKFDASVYRDYVLWLADLAHKNGMAMGLKNAMDLLPGVGSQVDFAVNEQCHALNECGVYKSWQDQKGVAVYNIEYAVRNCTEKEGVKLSGVFKTLDLNKLGGQC</sequence>
<dbReference type="AlphaFoldDB" id="A0A9P4QQL9"/>
<dbReference type="EMBL" id="ML996257">
    <property type="protein sequence ID" value="KAF2729082.1"/>
    <property type="molecule type" value="Genomic_DNA"/>
</dbReference>
<organism evidence="5 6">
    <name type="scientific">Polyplosphaeria fusca</name>
    <dbReference type="NCBI Taxonomy" id="682080"/>
    <lineage>
        <taxon>Eukaryota</taxon>
        <taxon>Fungi</taxon>
        <taxon>Dikarya</taxon>
        <taxon>Ascomycota</taxon>
        <taxon>Pezizomycotina</taxon>
        <taxon>Dothideomycetes</taxon>
        <taxon>Pleosporomycetidae</taxon>
        <taxon>Pleosporales</taxon>
        <taxon>Tetraplosphaeriaceae</taxon>
        <taxon>Polyplosphaeria</taxon>
    </lineage>
</organism>
<feature type="signal peptide" evidence="3">
    <location>
        <begin position="1"/>
        <end position="17"/>
    </location>
</feature>
<accession>A0A9P4QQL9</accession>
<proteinExistence type="predicted"/>
<dbReference type="SUPFAM" id="SSF51445">
    <property type="entry name" value="(Trans)glycosidases"/>
    <property type="match status" value="1"/>
</dbReference>
<dbReference type="EC" id="3.2.1.22" evidence="2"/>
<dbReference type="Pfam" id="PF03537">
    <property type="entry name" value="Glyco_hydro_114"/>
    <property type="match status" value="1"/>
</dbReference>
<dbReference type="Proteomes" id="UP000799444">
    <property type="component" value="Unassembled WGS sequence"/>
</dbReference>
<protein>
    <recommendedName>
        <fullName evidence="2">alpha-galactosidase</fullName>
        <ecNumber evidence="2">3.2.1.22</ecNumber>
    </recommendedName>
</protein>
<dbReference type="InterPro" id="IPR004352">
    <property type="entry name" value="GH114_TIM-barrel"/>
</dbReference>
<evidence type="ECO:0000313" key="6">
    <source>
        <dbReference type="Proteomes" id="UP000799444"/>
    </source>
</evidence>
<feature type="domain" description="Glycoside-hydrolase family GH114 TIM-barrel" evidence="4">
    <location>
        <begin position="34"/>
        <end position="268"/>
    </location>
</feature>
<gene>
    <name evidence="5" type="ORF">EJ04DRAFT_589900</name>
</gene>
<name>A0A9P4QQL9_9PLEO</name>
<dbReference type="InterPro" id="IPR013785">
    <property type="entry name" value="Aldolase_TIM"/>
</dbReference>
<comment type="caution">
    <text evidence="5">The sequence shown here is derived from an EMBL/GenBank/DDBJ whole genome shotgun (WGS) entry which is preliminary data.</text>
</comment>
<keyword evidence="6" id="KW-1185">Reference proteome</keyword>
<evidence type="ECO:0000256" key="2">
    <source>
        <dbReference type="ARBA" id="ARBA00012755"/>
    </source>
</evidence>
<dbReference type="OrthoDB" id="2108802at2759"/>
<evidence type="ECO:0000259" key="4">
    <source>
        <dbReference type="Pfam" id="PF03537"/>
    </source>
</evidence>
<feature type="chain" id="PRO_5040429188" description="alpha-galactosidase" evidence="3">
    <location>
        <begin position="18"/>
        <end position="275"/>
    </location>
</feature>
<dbReference type="GO" id="GO:0004557">
    <property type="term" value="F:alpha-galactosidase activity"/>
    <property type="evidence" value="ECO:0007669"/>
    <property type="project" value="UniProtKB-EC"/>
</dbReference>
<reference evidence="5" key="1">
    <citation type="journal article" date="2020" name="Stud. Mycol.">
        <title>101 Dothideomycetes genomes: a test case for predicting lifestyles and emergence of pathogens.</title>
        <authorList>
            <person name="Haridas S."/>
            <person name="Albert R."/>
            <person name="Binder M."/>
            <person name="Bloem J."/>
            <person name="Labutti K."/>
            <person name="Salamov A."/>
            <person name="Andreopoulos B."/>
            <person name="Baker S."/>
            <person name="Barry K."/>
            <person name="Bills G."/>
            <person name="Bluhm B."/>
            <person name="Cannon C."/>
            <person name="Castanera R."/>
            <person name="Culley D."/>
            <person name="Daum C."/>
            <person name="Ezra D."/>
            <person name="Gonzalez J."/>
            <person name="Henrissat B."/>
            <person name="Kuo A."/>
            <person name="Liang C."/>
            <person name="Lipzen A."/>
            <person name="Lutzoni F."/>
            <person name="Magnuson J."/>
            <person name="Mondo S."/>
            <person name="Nolan M."/>
            <person name="Ohm R."/>
            <person name="Pangilinan J."/>
            <person name="Park H.-J."/>
            <person name="Ramirez L."/>
            <person name="Alfaro M."/>
            <person name="Sun H."/>
            <person name="Tritt A."/>
            <person name="Yoshinaga Y."/>
            <person name="Zwiers L.-H."/>
            <person name="Turgeon B."/>
            <person name="Goodwin S."/>
            <person name="Spatafora J."/>
            <person name="Crous P."/>
            <person name="Grigoriev I."/>
        </authorList>
    </citation>
    <scope>NUCLEOTIDE SEQUENCE</scope>
    <source>
        <strain evidence="5">CBS 125425</strain>
    </source>
</reference>
<evidence type="ECO:0000256" key="3">
    <source>
        <dbReference type="SAM" id="SignalP"/>
    </source>
</evidence>
<dbReference type="InterPro" id="IPR017853">
    <property type="entry name" value="GH"/>
</dbReference>
<dbReference type="PANTHER" id="PTHR35273:SF2">
    <property type="entry name" value="ALPHA-GALACTOSIDASE"/>
    <property type="match status" value="1"/>
</dbReference>
<evidence type="ECO:0000256" key="1">
    <source>
        <dbReference type="ARBA" id="ARBA00001255"/>
    </source>
</evidence>
<comment type="catalytic activity">
    <reaction evidence="1">
        <text>Hydrolysis of terminal, non-reducing alpha-D-galactose residues in alpha-D-galactosides, including galactose oligosaccharides, galactomannans and galactolipids.</text>
        <dbReference type="EC" id="3.2.1.22"/>
    </reaction>
</comment>
<evidence type="ECO:0000313" key="5">
    <source>
        <dbReference type="EMBL" id="KAF2729082.1"/>
    </source>
</evidence>
<dbReference type="PANTHER" id="PTHR35273">
    <property type="entry name" value="ALPHA-1,4 POLYGALACTOSAMINIDASE, PUTATIVE (AFU_ORTHOLOGUE AFUA_3G07890)-RELATED"/>
    <property type="match status" value="1"/>
</dbReference>